<evidence type="ECO:0000313" key="3">
    <source>
        <dbReference type="EMBL" id="EHL10017.1"/>
    </source>
</evidence>
<dbReference type="AlphaFoldDB" id="G9XD15"/>
<feature type="domain" description="Amidohydrolase-related" evidence="2">
    <location>
        <begin position="56"/>
        <end position="411"/>
    </location>
</feature>
<dbReference type="PANTHER" id="PTHR43794:SF11">
    <property type="entry name" value="AMIDOHYDROLASE-RELATED DOMAIN-CONTAINING PROTEIN"/>
    <property type="match status" value="1"/>
</dbReference>
<dbReference type="InterPro" id="IPR050287">
    <property type="entry name" value="MTA/SAH_deaminase"/>
</dbReference>
<keyword evidence="1" id="KW-0378">Hydrolase</keyword>
<accession>G9XD15</accession>
<dbReference type="GO" id="GO:0016810">
    <property type="term" value="F:hydrolase activity, acting on carbon-nitrogen (but not peptide) bonds"/>
    <property type="evidence" value="ECO:0007669"/>
    <property type="project" value="InterPro"/>
</dbReference>
<evidence type="ECO:0000313" key="6">
    <source>
        <dbReference type="Proteomes" id="UP000006437"/>
    </source>
</evidence>
<reference evidence="3 6" key="1">
    <citation type="submission" date="2011-08" db="EMBL/GenBank/DDBJ databases">
        <title>The Genome Sequence of Eubacteriaceae bacterium ACC19a.</title>
        <authorList>
            <consortium name="The Broad Institute Genome Sequencing Platform"/>
            <person name="Earl A."/>
            <person name="Ward D."/>
            <person name="Feldgarden M."/>
            <person name="Gevers D."/>
            <person name="Sizova M."/>
            <person name="Hazen A."/>
            <person name="Epstein S."/>
            <person name="Young S.K."/>
            <person name="Zeng Q."/>
            <person name="Gargeya S."/>
            <person name="Fitzgerald M."/>
            <person name="Haas B."/>
            <person name="Abouelleil A."/>
            <person name="Alvarado L."/>
            <person name="Arachchi H.M."/>
            <person name="Berlin A."/>
            <person name="Brown A."/>
            <person name="Chapman S.B."/>
            <person name="Chen Z."/>
            <person name="Dunbar C."/>
            <person name="Freedman E."/>
            <person name="Gearin G."/>
            <person name="Gellesch M."/>
            <person name="Goldberg J."/>
            <person name="Griggs A."/>
            <person name="Gujja S."/>
            <person name="Heiman D."/>
            <person name="Howarth C."/>
            <person name="Larson L."/>
            <person name="Lui A."/>
            <person name="MacDonald P.J.P."/>
            <person name="Montmayeur A."/>
            <person name="Murphy C."/>
            <person name="Neiman D."/>
            <person name="Pearson M."/>
            <person name="Priest M."/>
            <person name="Roberts A."/>
            <person name="Saif S."/>
            <person name="Shea T."/>
            <person name="Shenoy N."/>
            <person name="Sisk P."/>
            <person name="Stolte C."/>
            <person name="Sykes S."/>
            <person name="Wortman J."/>
            <person name="Nusbaum C."/>
            <person name="Birren B."/>
        </authorList>
    </citation>
    <scope>NUCLEOTIDE SEQUENCE [LARGE SCALE GENOMIC DNA]</scope>
    <source>
        <strain evidence="3 6">ACC19a</strain>
    </source>
</reference>
<dbReference type="RefSeq" id="WP_009525244.1">
    <property type="nucleotide sequence ID" value="NZ_JH414550.1"/>
</dbReference>
<dbReference type="InterPro" id="IPR006680">
    <property type="entry name" value="Amidohydro-rel"/>
</dbReference>
<dbReference type="PATRIC" id="fig|796937.3.peg.2249"/>
<sequence>MIIGNGRLITNSDKIGFMDNGAVLIKGNVVEEIGDFETLKKANPNEEVLDANGQLIMPGMICAHSHIYSAYARGMAPSGATDNFFNILENLWWKLDRSLGLEDIKLNAYTTYAESIKSGVTTLIDHHASGHCIPGSLFALEEVAKKIGVRTSLCFETTDRDGKEATKAGIKENVDFIKHTLKDNDDMVKGLFGMHASFTISDETMSLIKEAMEGVDAGYHVHVTEGIEDQYDSLKKYGRKVGERLYDWGILGDKTLAIHCIHLSQGEMDIIKATDTSVVTNPESNMNNAVGAPPVVQMLKKGIRVGLGSDAYTQDMFESMKVSNILQSHHLADPTVGFMETKALQFENNPKICAKYWDKPLGKIEKGAYADIIVVDYKPHTPMSDANWFGHLLFGVNGGMVKHTVINGKLVMKDRIILTADMDKINADSTQRASEIWKNM</sequence>
<dbReference type="InterPro" id="IPR017700">
    <property type="entry name" value="Aminohydrolase_SsnA"/>
</dbReference>
<dbReference type="PANTHER" id="PTHR43794">
    <property type="entry name" value="AMINOHYDROLASE SSNA-RELATED"/>
    <property type="match status" value="1"/>
</dbReference>
<accession>G9X3Q2</accession>
<dbReference type="EMBL" id="AFZG01000028">
    <property type="protein sequence ID" value="EHL19185.1"/>
    <property type="molecule type" value="Genomic_DNA"/>
</dbReference>
<evidence type="ECO:0000259" key="2">
    <source>
        <dbReference type="Pfam" id="PF01979"/>
    </source>
</evidence>
<evidence type="ECO:0000313" key="4">
    <source>
        <dbReference type="EMBL" id="EHL19185.1"/>
    </source>
</evidence>
<dbReference type="Proteomes" id="UP000006437">
    <property type="component" value="Unassembled WGS sequence"/>
</dbReference>
<proteinExistence type="predicted"/>
<name>G9XD15_9FIRM</name>
<dbReference type="Gene3D" id="3.20.20.140">
    <property type="entry name" value="Metal-dependent hydrolases"/>
    <property type="match status" value="1"/>
</dbReference>
<comment type="caution">
    <text evidence="4">The sequence shown here is derived from an EMBL/GenBank/DDBJ whole genome shotgun (WGS) entry which is preliminary data.</text>
</comment>
<reference evidence="4 5" key="2">
    <citation type="submission" date="2011-08" db="EMBL/GenBank/DDBJ databases">
        <title>The Genome Sequence of Eubacteriaceae bacterium CM5.</title>
        <authorList>
            <consortium name="The Broad Institute Genome Sequencing Platform"/>
            <person name="Earl A."/>
            <person name="Ward D."/>
            <person name="Feldgarden M."/>
            <person name="Gevers D."/>
            <person name="Sizova M."/>
            <person name="Hazen A."/>
            <person name="Epstein S."/>
            <person name="Young S.K."/>
            <person name="Zeng Q."/>
            <person name="Gargeya S."/>
            <person name="Fitzgerald M."/>
            <person name="Haas B."/>
            <person name="Abouelleil A."/>
            <person name="Alvarado L."/>
            <person name="Arachchi H.M."/>
            <person name="Berlin A."/>
            <person name="Brown A."/>
            <person name="Chapman S.B."/>
            <person name="Chen Z."/>
            <person name="Dunbar C."/>
            <person name="Freedman E."/>
            <person name="Gearin G."/>
            <person name="Gellesch M."/>
            <person name="Goldberg J."/>
            <person name="Griggs A."/>
            <person name="Gujja S."/>
            <person name="Heiman D."/>
            <person name="Howarth C."/>
            <person name="Larson L."/>
            <person name="Lui A."/>
            <person name="MacDonald P.J.P."/>
            <person name="Montmayeur A."/>
            <person name="Murphy C."/>
            <person name="Neiman D."/>
            <person name="Pearson M."/>
            <person name="Priest M."/>
            <person name="Roberts A."/>
            <person name="Saif S."/>
            <person name="Shea T."/>
            <person name="Shenoy N."/>
            <person name="Sisk P."/>
            <person name="Stolte C."/>
            <person name="Sykes S."/>
            <person name="Wortman J."/>
            <person name="Nusbaum C."/>
            <person name="Birren B."/>
        </authorList>
    </citation>
    <scope>NUCLEOTIDE SEQUENCE [LARGE SCALE GENOMIC DNA]</scope>
    <source>
        <strain evidence="4 5">CM5</strain>
    </source>
</reference>
<dbReference type="EMBL" id="AFZE01000058">
    <property type="protein sequence ID" value="EHL10017.1"/>
    <property type="molecule type" value="Genomic_DNA"/>
</dbReference>
<protein>
    <recommendedName>
        <fullName evidence="2">Amidohydrolase-related domain-containing protein</fullName>
    </recommendedName>
</protein>
<evidence type="ECO:0000313" key="5">
    <source>
        <dbReference type="Proteomes" id="UP000003379"/>
    </source>
</evidence>
<organism evidence="4 5">
    <name type="scientific">Peptoanaerobacter stomatis</name>
    <dbReference type="NCBI Taxonomy" id="796937"/>
    <lineage>
        <taxon>Bacteria</taxon>
        <taxon>Bacillati</taxon>
        <taxon>Bacillota</taxon>
        <taxon>Clostridia</taxon>
        <taxon>Peptostreptococcales</taxon>
        <taxon>Filifactoraceae</taxon>
        <taxon>Peptoanaerobacter</taxon>
    </lineage>
</organism>
<dbReference type="InterPro" id="IPR032466">
    <property type="entry name" value="Metal_Hydrolase"/>
</dbReference>
<dbReference type="Proteomes" id="UP000003379">
    <property type="component" value="Unassembled WGS sequence"/>
</dbReference>
<dbReference type="Gene3D" id="2.30.40.10">
    <property type="entry name" value="Urease, subunit C, domain 1"/>
    <property type="match status" value="1"/>
</dbReference>
<dbReference type="NCBIfam" id="TIGR03314">
    <property type="entry name" value="Se_ssnA"/>
    <property type="match status" value="1"/>
</dbReference>
<dbReference type="NCBIfam" id="NF005540">
    <property type="entry name" value="PRK07203.1"/>
    <property type="match status" value="1"/>
</dbReference>
<dbReference type="SUPFAM" id="SSF51556">
    <property type="entry name" value="Metallo-dependent hydrolases"/>
    <property type="match status" value="1"/>
</dbReference>
<gene>
    <name evidence="4" type="ORF">HMPREF9628_01742</name>
    <name evidence="3" type="ORF">HMPREF9629_01009</name>
</gene>
<evidence type="ECO:0000256" key="1">
    <source>
        <dbReference type="ARBA" id="ARBA00022801"/>
    </source>
</evidence>
<dbReference type="InterPro" id="IPR011059">
    <property type="entry name" value="Metal-dep_hydrolase_composite"/>
</dbReference>
<dbReference type="Pfam" id="PF01979">
    <property type="entry name" value="Amidohydro_1"/>
    <property type="match status" value="1"/>
</dbReference>
<dbReference type="SUPFAM" id="SSF51338">
    <property type="entry name" value="Composite domain of metallo-dependent hydrolases"/>
    <property type="match status" value="1"/>
</dbReference>
<dbReference type="STRING" id="796937.HMPREF9630_01297"/>
<dbReference type="HOGENOM" id="CLU_012358_2_6_9"/>